<name>A0A929PV36_9SPHI</name>
<evidence type="ECO:0000259" key="1">
    <source>
        <dbReference type="Pfam" id="PF09537"/>
    </source>
</evidence>
<dbReference type="NCBIfam" id="TIGR02284">
    <property type="entry name" value="PA2169 family four-helix-bundle protein"/>
    <property type="match status" value="1"/>
</dbReference>
<evidence type="ECO:0000313" key="2">
    <source>
        <dbReference type="EMBL" id="MBE9660724.1"/>
    </source>
</evidence>
<protein>
    <submittedName>
        <fullName evidence="2">PA2169 family four-helix-bundle protein</fullName>
    </submittedName>
</protein>
<organism evidence="2 3">
    <name type="scientific">Mucilaginibacter myungsuensis</name>
    <dbReference type="NCBI Taxonomy" id="649104"/>
    <lineage>
        <taxon>Bacteria</taxon>
        <taxon>Pseudomonadati</taxon>
        <taxon>Bacteroidota</taxon>
        <taxon>Sphingobacteriia</taxon>
        <taxon>Sphingobacteriales</taxon>
        <taxon>Sphingobacteriaceae</taxon>
        <taxon>Mucilaginibacter</taxon>
    </lineage>
</organism>
<dbReference type="EMBL" id="JADFFL010000001">
    <property type="protein sequence ID" value="MBE9660724.1"/>
    <property type="molecule type" value="Genomic_DNA"/>
</dbReference>
<dbReference type="InterPro" id="IPR019052">
    <property type="entry name" value="DUF2383"/>
</dbReference>
<comment type="caution">
    <text evidence="2">The sequence shown here is derived from an EMBL/GenBank/DDBJ whole genome shotgun (WGS) entry which is preliminary data.</text>
</comment>
<sequence length="153" mass="17013">METDKKALEPINELIEMNFDHAKALSKVSADLAALGENDVAIFNGMSIERHQYATKLEEMVRAAGGDPPYEASMGSDLRRAWMNVKNSFTTDTNIREVLNECKHNGEQSLEAYQNALGHIQGLPDEIVNAIKEQEQGVREANEAVDKRLQQVG</sequence>
<dbReference type="InterPro" id="IPR012347">
    <property type="entry name" value="Ferritin-like"/>
</dbReference>
<keyword evidence="3" id="KW-1185">Reference proteome</keyword>
<dbReference type="InterPro" id="IPR011971">
    <property type="entry name" value="CHP02284"/>
</dbReference>
<evidence type="ECO:0000313" key="3">
    <source>
        <dbReference type="Proteomes" id="UP000622475"/>
    </source>
</evidence>
<dbReference type="AlphaFoldDB" id="A0A929PV36"/>
<dbReference type="Gene3D" id="1.20.1260.10">
    <property type="match status" value="1"/>
</dbReference>
<reference evidence="2" key="1">
    <citation type="submission" date="2020-10" db="EMBL/GenBank/DDBJ databases">
        <title>Mucilaginibacter mali sp. nov., isolated from rhizosphere soil of apple orchard.</title>
        <authorList>
            <person name="Lee J.-S."/>
            <person name="Kim H.S."/>
            <person name="Kim J.-S."/>
        </authorList>
    </citation>
    <scope>NUCLEOTIDE SEQUENCE</scope>
    <source>
        <strain evidence="2">KCTC 22746</strain>
    </source>
</reference>
<dbReference type="RefSeq" id="WP_194109917.1">
    <property type="nucleotide sequence ID" value="NZ_JADFFL010000001.1"/>
</dbReference>
<accession>A0A929PV36</accession>
<dbReference type="Pfam" id="PF09537">
    <property type="entry name" value="DUF2383"/>
    <property type="match status" value="1"/>
</dbReference>
<feature type="domain" description="DUF2383" evidence="1">
    <location>
        <begin position="8"/>
        <end position="117"/>
    </location>
</feature>
<proteinExistence type="predicted"/>
<dbReference type="Proteomes" id="UP000622475">
    <property type="component" value="Unassembled WGS sequence"/>
</dbReference>
<gene>
    <name evidence="2" type="ORF">IRJ16_02410</name>
</gene>